<dbReference type="RefSeq" id="WP_146782192.1">
    <property type="nucleotide sequence ID" value="NZ_BAABIO010000006.1"/>
</dbReference>
<evidence type="ECO:0000313" key="3">
    <source>
        <dbReference type="EMBL" id="QEC54795.1"/>
    </source>
</evidence>
<dbReference type="Proteomes" id="UP000321204">
    <property type="component" value="Chromosome"/>
</dbReference>
<keyword evidence="1" id="KW-0732">Signal</keyword>
<evidence type="ECO:0000256" key="1">
    <source>
        <dbReference type="SAM" id="SignalP"/>
    </source>
</evidence>
<evidence type="ECO:0000259" key="2">
    <source>
        <dbReference type="Pfam" id="PF00656"/>
    </source>
</evidence>
<dbReference type="OrthoDB" id="9812126at2"/>
<sequence>MRKVSKLFFFLSLCCSLKATAQNQYALLVGINDYYQSRGVKHPKSLHGCVNDASSMRELLLNRFGYRSANIDTLYNASATKPNLLSELHQLLGKCRPGDAFVFYYSGHGIWLNNYNEPDSIKMRRSQAMVMSDLYSPGFDCLVTDENLKKEMNKFIDKRVKVTAIFDCCHSGNISMGGGNSQPSYWSPYEVESWQMKSLQVGDIAYVPKRKQPIGCPADFSTNSRFWVDSDNDGVPDCKDWEIHSPRGVPVDSLGVATSSVNPEDYLFENSEIENDSLDSGASADNSRSYNLKDTFSINYRVLETRPSDRKGGGFFSLSASDQDLTAAEITDESGLPHGAFTTALLAVYKENPSNLRMTDLMAKLTDWIRSKSYIQTPKFHFDKERLNSNLLGFDNANFSNTVVTHCIAAANGTIVFDKGLYAAITKGDILKKVDKNESITVQVVSATKDAATAVDKTGAVKRGDIFQFVGTATVPPVKLYIPEASFTQAGFQGFFQNKIYPLTLKKDYGDYGYAVGDANNASFYSGTQKRENSVRLYSSAQRFVVYEARIKKEYNDPYNPVLINRVVLLPLPSYIIQPLKKMVSGNPNIKLVNRPEEADYVLYLNYANVSLGTSKGFIFYYHPPLNNKNVNATVFSADNVTVSTLSFAGTQLQSFCEKLYVLTKSITVYHKYVWLYGKKK</sequence>
<keyword evidence="4" id="KW-1185">Reference proteome</keyword>
<dbReference type="EMBL" id="CP042433">
    <property type="protein sequence ID" value="QEC54795.1"/>
    <property type="molecule type" value="Genomic_DNA"/>
</dbReference>
<dbReference type="GO" id="GO:0005737">
    <property type="term" value="C:cytoplasm"/>
    <property type="evidence" value="ECO:0007669"/>
    <property type="project" value="TreeGrafter"/>
</dbReference>
<dbReference type="InterPro" id="IPR011600">
    <property type="entry name" value="Pept_C14_caspase"/>
</dbReference>
<feature type="domain" description="Peptidase C14 caspase" evidence="2">
    <location>
        <begin position="25"/>
        <end position="381"/>
    </location>
</feature>
<dbReference type="SUPFAM" id="SSF52129">
    <property type="entry name" value="Caspase-like"/>
    <property type="match status" value="1"/>
</dbReference>
<dbReference type="InterPro" id="IPR050452">
    <property type="entry name" value="Metacaspase"/>
</dbReference>
<dbReference type="Gene3D" id="3.40.50.1460">
    <property type="match status" value="2"/>
</dbReference>
<feature type="signal peptide" evidence="1">
    <location>
        <begin position="1"/>
        <end position="21"/>
    </location>
</feature>
<dbReference type="GO" id="GO:0006508">
    <property type="term" value="P:proteolysis"/>
    <property type="evidence" value="ECO:0007669"/>
    <property type="project" value="InterPro"/>
</dbReference>
<dbReference type="PANTHER" id="PTHR48104:SF30">
    <property type="entry name" value="METACASPASE-1"/>
    <property type="match status" value="1"/>
</dbReference>
<name>A0A5B8UEK6_9BACT</name>
<dbReference type="InterPro" id="IPR029030">
    <property type="entry name" value="Caspase-like_dom_sf"/>
</dbReference>
<accession>A0A5B8UEK6</accession>
<reference evidence="3 4" key="1">
    <citation type="journal article" date="2015" name="Int. J. Syst. Evol. Microbiol.">
        <title>Flavisolibacter ginsenosidimutans sp. nov., with ginsenoside-converting activity isolated from soil used for cultivating ginseng.</title>
        <authorList>
            <person name="Zhao Y."/>
            <person name="Liu Q."/>
            <person name="Kang M.S."/>
            <person name="Jin F."/>
            <person name="Yu H."/>
            <person name="Im W.T."/>
        </authorList>
    </citation>
    <scope>NUCLEOTIDE SEQUENCE [LARGE SCALE GENOMIC DNA]</scope>
    <source>
        <strain evidence="3 4">Gsoil 636</strain>
    </source>
</reference>
<evidence type="ECO:0000313" key="4">
    <source>
        <dbReference type="Proteomes" id="UP000321204"/>
    </source>
</evidence>
<dbReference type="Pfam" id="PF00656">
    <property type="entry name" value="Peptidase_C14"/>
    <property type="match status" value="1"/>
</dbReference>
<protein>
    <submittedName>
        <fullName evidence="3">Caspase family protein</fullName>
    </submittedName>
</protein>
<dbReference type="KEGG" id="fgg:FSB75_02390"/>
<dbReference type="GO" id="GO:0004197">
    <property type="term" value="F:cysteine-type endopeptidase activity"/>
    <property type="evidence" value="ECO:0007669"/>
    <property type="project" value="InterPro"/>
</dbReference>
<dbReference type="PANTHER" id="PTHR48104">
    <property type="entry name" value="METACASPASE-4"/>
    <property type="match status" value="1"/>
</dbReference>
<proteinExistence type="predicted"/>
<dbReference type="AlphaFoldDB" id="A0A5B8UEK6"/>
<organism evidence="3 4">
    <name type="scientific">Flavisolibacter ginsenosidimutans</name>
    <dbReference type="NCBI Taxonomy" id="661481"/>
    <lineage>
        <taxon>Bacteria</taxon>
        <taxon>Pseudomonadati</taxon>
        <taxon>Bacteroidota</taxon>
        <taxon>Chitinophagia</taxon>
        <taxon>Chitinophagales</taxon>
        <taxon>Chitinophagaceae</taxon>
        <taxon>Flavisolibacter</taxon>
    </lineage>
</organism>
<gene>
    <name evidence="3" type="ORF">FSB75_02390</name>
</gene>
<feature type="chain" id="PRO_5022688219" evidence="1">
    <location>
        <begin position="22"/>
        <end position="681"/>
    </location>
</feature>